<feature type="compositionally biased region" description="Gly residues" evidence="1">
    <location>
        <begin position="131"/>
        <end position="148"/>
    </location>
</feature>
<accession>A0A8J5H049</accession>
<dbReference type="EMBL" id="JACMSC010000008">
    <property type="protein sequence ID" value="KAG6510724.1"/>
    <property type="molecule type" value="Genomic_DNA"/>
</dbReference>
<dbReference type="PANTHER" id="PTHR26312:SF168">
    <property type="entry name" value="OS06G0606700 PROTEIN"/>
    <property type="match status" value="1"/>
</dbReference>
<organism evidence="2 3">
    <name type="scientific">Zingiber officinale</name>
    <name type="common">Ginger</name>
    <name type="synonym">Amomum zingiber</name>
    <dbReference type="NCBI Taxonomy" id="94328"/>
    <lineage>
        <taxon>Eukaryota</taxon>
        <taxon>Viridiplantae</taxon>
        <taxon>Streptophyta</taxon>
        <taxon>Embryophyta</taxon>
        <taxon>Tracheophyta</taxon>
        <taxon>Spermatophyta</taxon>
        <taxon>Magnoliopsida</taxon>
        <taxon>Liliopsida</taxon>
        <taxon>Zingiberales</taxon>
        <taxon>Zingiberaceae</taxon>
        <taxon>Zingiber</taxon>
    </lineage>
</organism>
<proteinExistence type="predicted"/>
<sequence>MSVNRFGRRRTMLLRSASTPLLSQPWPQVPAHDLSGGAGSAELQVRQQLPRARSTAHFASCFSASPPHISRCRSVEEREISDALSKARSSVCSSPSSPLGRVLLTSSGLDQRRFTVASPKTGGRPTFFEVGDGGSGGESGGRGVARGGGGNDCGSDAMDAYYSKMIKTDPGNSLLLGNYAKYLKEVRGDIDKAKEHCERAMVVNPSDPEVLTMYANLVWEDNHDAPRAESYFDRAMKAAPDDCYTIASYAKFLWDAEEEEDEEGGGVSDGRSNDQAWFFQGGAHERIAVA</sequence>
<evidence type="ECO:0000313" key="2">
    <source>
        <dbReference type="EMBL" id="KAG6510724.1"/>
    </source>
</evidence>
<dbReference type="PANTHER" id="PTHR26312">
    <property type="entry name" value="TETRATRICOPEPTIDE REPEAT PROTEIN 5"/>
    <property type="match status" value="1"/>
</dbReference>
<reference evidence="2 3" key="1">
    <citation type="submission" date="2020-08" db="EMBL/GenBank/DDBJ databases">
        <title>Plant Genome Project.</title>
        <authorList>
            <person name="Zhang R.-G."/>
        </authorList>
    </citation>
    <scope>NUCLEOTIDE SEQUENCE [LARGE SCALE GENOMIC DNA]</scope>
    <source>
        <tissue evidence="2">Rhizome</tissue>
    </source>
</reference>
<protein>
    <submittedName>
        <fullName evidence="2">Uncharacterized protein</fullName>
    </submittedName>
</protein>
<comment type="caution">
    <text evidence="2">The sequence shown here is derived from an EMBL/GenBank/DDBJ whole genome shotgun (WGS) entry which is preliminary data.</text>
</comment>
<gene>
    <name evidence="2" type="ORF">ZIOFF_028758</name>
</gene>
<dbReference type="AlphaFoldDB" id="A0A8J5H049"/>
<feature type="region of interest" description="Disordered" evidence="1">
    <location>
        <begin position="118"/>
        <end position="148"/>
    </location>
</feature>
<dbReference type="OrthoDB" id="439046at2759"/>
<evidence type="ECO:0000256" key="1">
    <source>
        <dbReference type="SAM" id="MobiDB-lite"/>
    </source>
</evidence>
<keyword evidence="3" id="KW-1185">Reference proteome</keyword>
<name>A0A8J5H049_ZINOF</name>
<dbReference type="Proteomes" id="UP000734854">
    <property type="component" value="Unassembled WGS sequence"/>
</dbReference>
<evidence type="ECO:0000313" key="3">
    <source>
        <dbReference type="Proteomes" id="UP000734854"/>
    </source>
</evidence>